<feature type="domain" description="Flavodoxin-like fold" evidence="7">
    <location>
        <begin position="4"/>
        <end position="208"/>
    </location>
</feature>
<reference evidence="8 9" key="1">
    <citation type="submission" date="2022-01" db="EMBL/GenBank/DDBJ databases">
        <title>Whole genome-based taxonomy of the Shewanellaceae.</title>
        <authorList>
            <person name="Martin-Rodriguez A.J."/>
        </authorList>
    </citation>
    <scope>NUCLEOTIDE SEQUENCE [LARGE SCALE GENOMIC DNA]</scope>
    <source>
        <strain evidence="8 9">DSM 17177</strain>
    </source>
</reference>
<comment type="function">
    <text evidence="6">Also exhibits azoreductase activity. Catalyzes the reductive cleavage of the azo bond in aromatic azo compounds to the corresponding amines.</text>
</comment>
<dbReference type="EMBL" id="JAKIKS010000205">
    <property type="protein sequence ID" value="MCL1127749.1"/>
    <property type="molecule type" value="Genomic_DNA"/>
</dbReference>
<evidence type="ECO:0000256" key="4">
    <source>
        <dbReference type="ARBA" id="ARBA00023027"/>
    </source>
</evidence>
<feature type="binding site" evidence="6">
    <location>
        <position position="10"/>
    </location>
    <ligand>
        <name>FMN</name>
        <dbReference type="ChEBI" id="CHEBI:58210"/>
    </ligand>
</feature>
<dbReference type="RefSeq" id="WP_248943182.1">
    <property type="nucleotide sequence ID" value="NZ_JAKIKS010000205.1"/>
</dbReference>
<comment type="catalytic activity">
    <reaction evidence="5">
        <text>N,N-dimethyl-1,4-phenylenediamine + anthranilate + 2 NAD(+) = 2-(4-dimethylaminophenyl)diazenylbenzoate + 2 NADH + 2 H(+)</text>
        <dbReference type="Rhea" id="RHEA:55872"/>
        <dbReference type="ChEBI" id="CHEBI:15378"/>
        <dbReference type="ChEBI" id="CHEBI:15783"/>
        <dbReference type="ChEBI" id="CHEBI:16567"/>
        <dbReference type="ChEBI" id="CHEBI:57540"/>
        <dbReference type="ChEBI" id="CHEBI:57945"/>
        <dbReference type="ChEBI" id="CHEBI:71579"/>
        <dbReference type="EC" id="1.7.1.17"/>
    </reaction>
    <physiologicalReaction direction="right-to-left" evidence="5">
        <dbReference type="Rhea" id="RHEA:55874"/>
    </physiologicalReaction>
</comment>
<comment type="caution">
    <text evidence="6">Lacks conserved residue(s) required for the propagation of feature annotation.</text>
</comment>
<comment type="similarity">
    <text evidence="6">Belongs to the azoreductase type 1 family.</text>
</comment>
<keyword evidence="9" id="KW-1185">Reference proteome</keyword>
<evidence type="ECO:0000256" key="3">
    <source>
        <dbReference type="ARBA" id="ARBA00023002"/>
    </source>
</evidence>
<dbReference type="Proteomes" id="UP001203423">
    <property type="component" value="Unassembled WGS sequence"/>
</dbReference>
<dbReference type="EC" id="1.6.5.-" evidence="6"/>
<comment type="catalytic activity">
    <reaction evidence="6">
        <text>2 a quinone + NADH + H(+) = 2 a 1,4-benzosemiquinone + NAD(+)</text>
        <dbReference type="Rhea" id="RHEA:65952"/>
        <dbReference type="ChEBI" id="CHEBI:15378"/>
        <dbReference type="ChEBI" id="CHEBI:57540"/>
        <dbReference type="ChEBI" id="CHEBI:57945"/>
        <dbReference type="ChEBI" id="CHEBI:132124"/>
        <dbReference type="ChEBI" id="CHEBI:134225"/>
    </reaction>
</comment>
<keyword evidence="2 6" id="KW-0288">FMN</keyword>
<comment type="subunit">
    <text evidence="6">Homodimer.</text>
</comment>
<dbReference type="Pfam" id="PF02525">
    <property type="entry name" value="Flavodoxin_2"/>
    <property type="match status" value="1"/>
</dbReference>
<feature type="binding site" evidence="6">
    <location>
        <begin position="21"/>
        <end position="23"/>
    </location>
    <ligand>
        <name>FMN</name>
        <dbReference type="ChEBI" id="CHEBI:58210"/>
    </ligand>
</feature>
<dbReference type="Gene3D" id="3.40.50.360">
    <property type="match status" value="1"/>
</dbReference>
<gene>
    <name evidence="6" type="primary">azoR</name>
    <name evidence="8" type="ORF">L2764_25605</name>
</gene>
<keyword evidence="3 6" id="KW-0560">Oxidoreductase</keyword>
<sequence length="225" mass="25555">MTTLLHIDTSARPLNQSDHQSISRTLAQRFLSLWQNTLPETHIIYRDLATSPVDLINQAWIEAAFTKEEKRTPTQMSILSASNELIDEVMQADIILLSTPMYNYGMPAVLKAWFDQVIRVNKTFSFDLNRGDFPLQASLSGKTLILITSSGEYGFELGGLREKMDHLHPHIHTLSHYLGVETMHTIRAEYQEFNDERHQASLKKANTEVITLVAQLVDITQATFA</sequence>
<dbReference type="InterPro" id="IPR023048">
    <property type="entry name" value="NADH:quinone_OxRdtase_FMN_depd"/>
</dbReference>
<dbReference type="PANTHER" id="PTHR43741">
    <property type="entry name" value="FMN-DEPENDENT NADH-AZOREDUCTASE 1"/>
    <property type="match status" value="1"/>
</dbReference>
<protein>
    <recommendedName>
        <fullName evidence="6">FMN dependent NADH:quinone oxidoreductase</fullName>
        <ecNumber evidence="6">1.6.5.-</ecNumber>
    </recommendedName>
    <alternativeName>
        <fullName evidence="6">Azo-dye reductase</fullName>
    </alternativeName>
    <alternativeName>
        <fullName evidence="6">FMN-dependent NADH-azo compound oxidoreductase</fullName>
    </alternativeName>
    <alternativeName>
        <fullName evidence="6">FMN-dependent NADH-azoreductase</fullName>
        <ecNumber evidence="6">1.7.1.17</ecNumber>
    </alternativeName>
</protein>
<comment type="cofactor">
    <cofactor evidence="6">
        <name>FMN</name>
        <dbReference type="ChEBI" id="CHEBI:58210"/>
    </cofactor>
    <text evidence="6">Binds 1 FMN per subunit.</text>
</comment>
<evidence type="ECO:0000313" key="8">
    <source>
        <dbReference type="EMBL" id="MCL1127749.1"/>
    </source>
</evidence>
<dbReference type="InterPro" id="IPR003680">
    <property type="entry name" value="Flavodoxin_fold"/>
</dbReference>
<proteinExistence type="inferred from homology"/>
<evidence type="ECO:0000313" key="9">
    <source>
        <dbReference type="Proteomes" id="UP001203423"/>
    </source>
</evidence>
<comment type="caution">
    <text evidence="8">The sequence shown here is derived from an EMBL/GenBank/DDBJ whole genome shotgun (WGS) entry which is preliminary data.</text>
</comment>
<accession>A0ABT0LJI5</accession>
<keyword evidence="4 6" id="KW-0520">NAD</keyword>
<organism evidence="8 9">
    <name type="scientific">Shewanella surugensis</name>
    <dbReference type="NCBI Taxonomy" id="212020"/>
    <lineage>
        <taxon>Bacteria</taxon>
        <taxon>Pseudomonadati</taxon>
        <taxon>Pseudomonadota</taxon>
        <taxon>Gammaproteobacteria</taxon>
        <taxon>Alteromonadales</taxon>
        <taxon>Shewanellaceae</taxon>
        <taxon>Shewanella</taxon>
    </lineage>
</organism>
<evidence type="ECO:0000259" key="7">
    <source>
        <dbReference type="Pfam" id="PF02525"/>
    </source>
</evidence>
<evidence type="ECO:0000256" key="6">
    <source>
        <dbReference type="HAMAP-Rule" id="MF_01216"/>
    </source>
</evidence>
<dbReference type="InterPro" id="IPR050104">
    <property type="entry name" value="FMN-dep_NADH:Q_OxRdtase_AzoR1"/>
</dbReference>
<evidence type="ECO:0000256" key="2">
    <source>
        <dbReference type="ARBA" id="ARBA00022643"/>
    </source>
</evidence>
<dbReference type="SUPFAM" id="SSF52218">
    <property type="entry name" value="Flavoproteins"/>
    <property type="match status" value="1"/>
</dbReference>
<comment type="function">
    <text evidence="6">Quinone reductase that provides resistance to thiol-specific stress caused by electrophilic quinones.</text>
</comment>
<dbReference type="InterPro" id="IPR029039">
    <property type="entry name" value="Flavoprotein-like_sf"/>
</dbReference>
<name>A0ABT0LJI5_9GAMM</name>
<evidence type="ECO:0000256" key="5">
    <source>
        <dbReference type="ARBA" id="ARBA00048542"/>
    </source>
</evidence>
<dbReference type="HAMAP" id="MF_01216">
    <property type="entry name" value="Azoreductase_type1"/>
    <property type="match status" value="1"/>
</dbReference>
<keyword evidence="1 6" id="KW-0285">Flavoprotein</keyword>
<evidence type="ECO:0000256" key="1">
    <source>
        <dbReference type="ARBA" id="ARBA00022630"/>
    </source>
</evidence>
<dbReference type="PANTHER" id="PTHR43741:SF4">
    <property type="entry name" value="FMN-DEPENDENT NADH:QUINONE OXIDOREDUCTASE"/>
    <property type="match status" value="1"/>
</dbReference>
<dbReference type="EC" id="1.7.1.17" evidence="6"/>